<sequence>MGTEGLNCFVCDAAAVGRYFTLATCRTQASKVRIIEKLGQLVGDKYMVVISNDDIICRGCASMMNTLDRLEKEMNSLRSVVLRYLEKKYELEEDELSKDLTPQIKNNTRLTGSKKSIGMNDMAARKRKAASMDGDVEEWTDKDKKEGKANTWLQCDRCKYTTLYNSFMVHHVRKHHNSNDTPKKGTDVDVVKETGTEVVVADKTLDTSKEQNQTSQAMVSLQNKMMEMIESQKIGGTESQISEDAITVSTTAGQKPDDALSDTSETVEMIAAEINDFTSDERVIMAANAGTSGHTTQVESVQEDAAAPTTEHVTLQVAPGYDSIYASSTICMVDENGMIVQKMEQAEDGTLYVQVMDNPDSTKQVLSVAEDGSVQMVEVMWGEMVNTEAVEDDNMSF</sequence>
<proteinExistence type="predicted"/>
<accession>A0A482WGJ9</accession>
<protein>
    <submittedName>
        <fullName evidence="2">Uncharacterized protein</fullName>
    </submittedName>
</protein>
<dbReference type="OrthoDB" id="8184392at2759"/>
<keyword evidence="1" id="KW-0175">Coiled coil</keyword>
<feature type="coiled-coil region" evidence="1">
    <location>
        <begin position="60"/>
        <end position="87"/>
    </location>
</feature>
<dbReference type="InParanoid" id="A0A482WGJ9"/>
<keyword evidence="3" id="KW-1185">Reference proteome</keyword>
<name>A0A482WGJ9_LAOST</name>
<evidence type="ECO:0000256" key="1">
    <source>
        <dbReference type="SAM" id="Coils"/>
    </source>
</evidence>
<evidence type="ECO:0000313" key="2">
    <source>
        <dbReference type="EMBL" id="RZF32613.1"/>
    </source>
</evidence>
<organism evidence="2 3">
    <name type="scientific">Laodelphax striatellus</name>
    <name type="common">Small brown planthopper</name>
    <name type="synonym">Delphax striatella</name>
    <dbReference type="NCBI Taxonomy" id="195883"/>
    <lineage>
        <taxon>Eukaryota</taxon>
        <taxon>Metazoa</taxon>
        <taxon>Ecdysozoa</taxon>
        <taxon>Arthropoda</taxon>
        <taxon>Hexapoda</taxon>
        <taxon>Insecta</taxon>
        <taxon>Pterygota</taxon>
        <taxon>Neoptera</taxon>
        <taxon>Paraneoptera</taxon>
        <taxon>Hemiptera</taxon>
        <taxon>Auchenorrhyncha</taxon>
        <taxon>Fulgoroidea</taxon>
        <taxon>Delphacidae</taxon>
        <taxon>Criomorphinae</taxon>
        <taxon>Laodelphax</taxon>
    </lineage>
</organism>
<evidence type="ECO:0000313" key="3">
    <source>
        <dbReference type="Proteomes" id="UP000291343"/>
    </source>
</evidence>
<gene>
    <name evidence="2" type="ORF">LSTR_LSTR011060</name>
</gene>
<dbReference type="EMBL" id="QKKF02036444">
    <property type="protein sequence ID" value="RZF32613.1"/>
    <property type="molecule type" value="Genomic_DNA"/>
</dbReference>
<dbReference type="STRING" id="195883.A0A482WGJ9"/>
<reference evidence="2 3" key="1">
    <citation type="journal article" date="2017" name="Gigascience">
        <title>Genome sequence of the small brown planthopper, Laodelphax striatellus.</title>
        <authorList>
            <person name="Zhu J."/>
            <person name="Jiang F."/>
            <person name="Wang X."/>
            <person name="Yang P."/>
            <person name="Bao Y."/>
            <person name="Zhao W."/>
            <person name="Wang W."/>
            <person name="Lu H."/>
            <person name="Wang Q."/>
            <person name="Cui N."/>
            <person name="Li J."/>
            <person name="Chen X."/>
            <person name="Luo L."/>
            <person name="Yu J."/>
            <person name="Kang L."/>
            <person name="Cui F."/>
        </authorList>
    </citation>
    <scope>NUCLEOTIDE SEQUENCE [LARGE SCALE GENOMIC DNA]</scope>
    <source>
        <strain evidence="2">Lst14</strain>
    </source>
</reference>
<comment type="caution">
    <text evidence="2">The sequence shown here is derived from an EMBL/GenBank/DDBJ whole genome shotgun (WGS) entry which is preliminary data.</text>
</comment>
<dbReference type="Proteomes" id="UP000291343">
    <property type="component" value="Unassembled WGS sequence"/>
</dbReference>
<dbReference type="AlphaFoldDB" id="A0A482WGJ9"/>